<dbReference type="AlphaFoldDB" id="A0A0E9U6U1"/>
<evidence type="ECO:0000313" key="1">
    <source>
        <dbReference type="EMBL" id="JAH61556.1"/>
    </source>
</evidence>
<protein>
    <submittedName>
        <fullName evidence="1">Uncharacterized protein</fullName>
    </submittedName>
</protein>
<reference evidence="1" key="2">
    <citation type="journal article" date="2015" name="Fish Shellfish Immunol.">
        <title>Early steps in the European eel (Anguilla anguilla)-Vibrio vulnificus interaction in the gills: Role of the RtxA13 toxin.</title>
        <authorList>
            <person name="Callol A."/>
            <person name="Pajuelo D."/>
            <person name="Ebbesson L."/>
            <person name="Teles M."/>
            <person name="MacKenzie S."/>
            <person name="Amaro C."/>
        </authorList>
    </citation>
    <scope>NUCLEOTIDE SEQUENCE</scope>
</reference>
<sequence>MASGISAAKSIQKQHFSLIYYRARRSSKPINNHQCNYNY</sequence>
<organism evidence="1">
    <name type="scientific">Anguilla anguilla</name>
    <name type="common">European freshwater eel</name>
    <name type="synonym">Muraena anguilla</name>
    <dbReference type="NCBI Taxonomy" id="7936"/>
    <lineage>
        <taxon>Eukaryota</taxon>
        <taxon>Metazoa</taxon>
        <taxon>Chordata</taxon>
        <taxon>Craniata</taxon>
        <taxon>Vertebrata</taxon>
        <taxon>Euteleostomi</taxon>
        <taxon>Actinopterygii</taxon>
        <taxon>Neopterygii</taxon>
        <taxon>Teleostei</taxon>
        <taxon>Anguilliformes</taxon>
        <taxon>Anguillidae</taxon>
        <taxon>Anguilla</taxon>
    </lineage>
</organism>
<proteinExistence type="predicted"/>
<name>A0A0E9U6U1_ANGAN</name>
<reference evidence="1" key="1">
    <citation type="submission" date="2014-11" db="EMBL/GenBank/DDBJ databases">
        <authorList>
            <person name="Amaro Gonzalez C."/>
        </authorList>
    </citation>
    <scope>NUCLEOTIDE SEQUENCE</scope>
</reference>
<dbReference type="EMBL" id="GBXM01047021">
    <property type="protein sequence ID" value="JAH61556.1"/>
    <property type="molecule type" value="Transcribed_RNA"/>
</dbReference>
<accession>A0A0E9U6U1</accession>